<dbReference type="EMBL" id="JAINDJ010000007">
    <property type="protein sequence ID" value="KAG9442343.1"/>
    <property type="molecule type" value="Genomic_DNA"/>
</dbReference>
<keyword evidence="2" id="KW-1185">Reference proteome</keyword>
<evidence type="ECO:0000313" key="1">
    <source>
        <dbReference type="EMBL" id="KAG9442343.1"/>
    </source>
</evidence>
<accession>A0AAV7E0R3</accession>
<evidence type="ECO:0000313" key="2">
    <source>
        <dbReference type="Proteomes" id="UP000825729"/>
    </source>
</evidence>
<sequence>MAVEVEKLIMLSNPGVNAVKTARKIKVQESLRDDKVKKKKLDRKKICLRVSKRDEVAARSGTNQTRLNWGLEKSS</sequence>
<dbReference type="Proteomes" id="UP000825729">
    <property type="component" value="Unassembled WGS sequence"/>
</dbReference>
<organism evidence="1 2">
    <name type="scientific">Aristolochia fimbriata</name>
    <name type="common">White veined hardy Dutchman's pipe vine</name>
    <dbReference type="NCBI Taxonomy" id="158543"/>
    <lineage>
        <taxon>Eukaryota</taxon>
        <taxon>Viridiplantae</taxon>
        <taxon>Streptophyta</taxon>
        <taxon>Embryophyta</taxon>
        <taxon>Tracheophyta</taxon>
        <taxon>Spermatophyta</taxon>
        <taxon>Magnoliopsida</taxon>
        <taxon>Magnoliidae</taxon>
        <taxon>Piperales</taxon>
        <taxon>Aristolochiaceae</taxon>
        <taxon>Aristolochia</taxon>
    </lineage>
</organism>
<protein>
    <submittedName>
        <fullName evidence="1">Uncharacterized protein</fullName>
    </submittedName>
</protein>
<reference evidence="1 2" key="1">
    <citation type="submission" date="2021-07" db="EMBL/GenBank/DDBJ databases">
        <title>The Aristolochia fimbriata genome: insights into angiosperm evolution, floral development and chemical biosynthesis.</title>
        <authorList>
            <person name="Jiao Y."/>
        </authorList>
    </citation>
    <scope>NUCLEOTIDE SEQUENCE [LARGE SCALE GENOMIC DNA]</scope>
    <source>
        <strain evidence="1">IBCAS-2021</strain>
        <tissue evidence="1">Leaf</tissue>
    </source>
</reference>
<comment type="caution">
    <text evidence="1">The sequence shown here is derived from an EMBL/GenBank/DDBJ whole genome shotgun (WGS) entry which is preliminary data.</text>
</comment>
<gene>
    <name evidence="1" type="ORF">H6P81_018197</name>
</gene>
<dbReference type="AlphaFoldDB" id="A0AAV7E0R3"/>
<name>A0AAV7E0R3_ARIFI</name>
<proteinExistence type="predicted"/>